<protein>
    <submittedName>
        <fullName evidence="3">AbrB/MazE/SpoVT family DNA-binding domain-containing protein</fullName>
    </submittedName>
</protein>
<dbReference type="InterPro" id="IPR052975">
    <property type="entry name" value="Repressor-like_regulatory"/>
</dbReference>
<keyword evidence="4" id="KW-1185">Reference proteome</keyword>
<dbReference type="GO" id="GO:0003677">
    <property type="term" value="F:DNA binding"/>
    <property type="evidence" value="ECO:0007669"/>
    <property type="project" value="UniProtKB-KW"/>
</dbReference>
<evidence type="ECO:0000256" key="1">
    <source>
        <dbReference type="PROSITE-ProRule" id="PRU01076"/>
    </source>
</evidence>
<evidence type="ECO:0000259" key="2">
    <source>
        <dbReference type="PROSITE" id="PS51740"/>
    </source>
</evidence>
<dbReference type="PROSITE" id="PS51740">
    <property type="entry name" value="SPOVT_ABRB"/>
    <property type="match status" value="1"/>
</dbReference>
<dbReference type="InterPro" id="IPR037914">
    <property type="entry name" value="SpoVT-AbrB_sf"/>
</dbReference>
<dbReference type="SUPFAM" id="SSF89447">
    <property type="entry name" value="AbrB/MazE/MraZ-like"/>
    <property type="match status" value="1"/>
</dbReference>
<dbReference type="RefSeq" id="WP_136353024.1">
    <property type="nucleotide sequence ID" value="NZ_SSNY01000001.1"/>
</dbReference>
<keyword evidence="1 3" id="KW-0238">DNA-binding</keyword>
<dbReference type="SMART" id="SM00966">
    <property type="entry name" value="SpoVT_AbrB"/>
    <property type="match status" value="1"/>
</dbReference>
<dbReference type="Proteomes" id="UP000306441">
    <property type="component" value="Unassembled WGS sequence"/>
</dbReference>
<sequence>MNVRAKISSKGQLVLPKAVRDAYGLDAGSEVEVESAGDVILLRPSPKKTRNTYTLDEAAGFLKYEGPPVTLKDMERAIEEEARRKWNAARS</sequence>
<comment type="caution">
    <text evidence="3">The sequence shown here is derived from an EMBL/GenBank/DDBJ whole genome shotgun (WGS) entry which is preliminary data.</text>
</comment>
<dbReference type="EMBL" id="SSNY01000001">
    <property type="protein sequence ID" value="THF59645.1"/>
    <property type="molecule type" value="Genomic_DNA"/>
</dbReference>
<dbReference type="NCBIfam" id="TIGR01439">
    <property type="entry name" value="lp_hng_hel_AbrB"/>
    <property type="match status" value="1"/>
</dbReference>
<reference evidence="3 4" key="1">
    <citation type="submission" date="2019-04" db="EMBL/GenBank/DDBJ databases">
        <title>Mesorhizobium composti sp. nov., isolated from compost.</title>
        <authorList>
            <person name="Lin S.-Y."/>
            <person name="Hameed A."/>
            <person name="Hsieh Y.-T."/>
            <person name="Young C.-C."/>
        </authorList>
    </citation>
    <scope>NUCLEOTIDE SEQUENCE [LARGE SCALE GENOMIC DNA]</scope>
    <source>
        <strain evidence="3 4">CC-YTH430</strain>
    </source>
</reference>
<organism evidence="3 4">
    <name type="scientific">Ollibium composti</name>
    <dbReference type="NCBI Taxonomy" id="2675109"/>
    <lineage>
        <taxon>Bacteria</taxon>
        <taxon>Pseudomonadati</taxon>
        <taxon>Pseudomonadota</taxon>
        <taxon>Alphaproteobacteria</taxon>
        <taxon>Hyphomicrobiales</taxon>
        <taxon>Phyllobacteriaceae</taxon>
        <taxon>Ollibium</taxon>
    </lineage>
</organism>
<dbReference type="Pfam" id="PF04014">
    <property type="entry name" value="MazE_antitoxin"/>
    <property type="match status" value="1"/>
</dbReference>
<name>A0ABY2QDX0_9HYPH</name>
<feature type="domain" description="SpoVT-AbrB" evidence="2">
    <location>
        <begin position="2"/>
        <end position="47"/>
    </location>
</feature>
<dbReference type="Gene3D" id="2.10.260.10">
    <property type="match status" value="1"/>
</dbReference>
<dbReference type="PANTHER" id="PTHR34860:SF6">
    <property type="entry name" value="REPRESSOR-LIKE PROTEIN SSO7C3"/>
    <property type="match status" value="1"/>
</dbReference>
<dbReference type="InterPro" id="IPR007159">
    <property type="entry name" value="SpoVT-AbrB_dom"/>
</dbReference>
<evidence type="ECO:0000313" key="3">
    <source>
        <dbReference type="EMBL" id="THF59645.1"/>
    </source>
</evidence>
<gene>
    <name evidence="3" type="ORF">E6C48_00850</name>
</gene>
<evidence type="ECO:0000313" key="4">
    <source>
        <dbReference type="Proteomes" id="UP000306441"/>
    </source>
</evidence>
<proteinExistence type="predicted"/>
<dbReference type="PANTHER" id="PTHR34860">
    <property type="entry name" value="REPRESSOR-LIKE PROTEIN SSO7C3"/>
    <property type="match status" value="1"/>
</dbReference>
<accession>A0ABY2QDX0</accession>